<dbReference type="GO" id="GO:0005886">
    <property type="term" value="C:plasma membrane"/>
    <property type="evidence" value="ECO:0007669"/>
    <property type="project" value="UniProtKB-SubCell"/>
</dbReference>
<dbReference type="SUPFAM" id="SSF90123">
    <property type="entry name" value="ABC transporter transmembrane region"/>
    <property type="match status" value="1"/>
</dbReference>
<evidence type="ECO:0000256" key="7">
    <source>
        <dbReference type="ARBA" id="ARBA00023136"/>
    </source>
</evidence>
<evidence type="ECO:0000256" key="13">
    <source>
        <dbReference type="SAM" id="Phobius"/>
    </source>
</evidence>
<feature type="domain" description="ABC transmembrane type-1" evidence="15">
    <location>
        <begin position="22"/>
        <end position="289"/>
    </location>
</feature>
<proteinExistence type="inferred from homology"/>
<evidence type="ECO:0000256" key="6">
    <source>
        <dbReference type="ARBA" id="ARBA00022989"/>
    </source>
</evidence>
<keyword evidence="3 13" id="KW-0812">Transmembrane</keyword>
<feature type="transmembrane region" description="Helical" evidence="13">
    <location>
        <begin position="250"/>
        <end position="271"/>
    </location>
</feature>
<dbReference type="GO" id="GO:0008559">
    <property type="term" value="F:ABC-type xenobiotic transporter activity"/>
    <property type="evidence" value="ECO:0007669"/>
    <property type="project" value="UniProtKB-EC"/>
</dbReference>
<evidence type="ECO:0000259" key="14">
    <source>
        <dbReference type="PROSITE" id="PS50893"/>
    </source>
</evidence>
<evidence type="ECO:0000256" key="9">
    <source>
        <dbReference type="ARBA" id="ARBA00034018"/>
    </source>
</evidence>
<evidence type="ECO:0000256" key="11">
    <source>
        <dbReference type="ARBA" id="ARBA00061674"/>
    </source>
</evidence>
<dbReference type="InterPro" id="IPR027417">
    <property type="entry name" value="P-loop_NTPase"/>
</dbReference>
<keyword evidence="6 13" id="KW-1133">Transmembrane helix</keyword>
<keyword evidence="16" id="KW-0378">Hydrolase</keyword>
<dbReference type="GO" id="GO:0005524">
    <property type="term" value="F:ATP binding"/>
    <property type="evidence" value="ECO:0007669"/>
    <property type="project" value="UniProtKB-KW"/>
</dbReference>
<dbReference type="PANTHER" id="PTHR24221">
    <property type="entry name" value="ATP-BINDING CASSETTE SUB-FAMILY B"/>
    <property type="match status" value="1"/>
</dbReference>
<dbReference type="InterPro" id="IPR039421">
    <property type="entry name" value="Type_1_exporter"/>
</dbReference>
<comment type="catalytic activity">
    <reaction evidence="9">
        <text>ATP + H2O + xenobioticSide 1 = ADP + phosphate + xenobioticSide 2.</text>
        <dbReference type="EC" id="7.6.2.2"/>
    </reaction>
</comment>
<dbReference type="Gene3D" id="1.20.1560.10">
    <property type="entry name" value="ABC transporter type 1, transmembrane domain"/>
    <property type="match status" value="1"/>
</dbReference>
<dbReference type="EMBL" id="KT005459">
    <property type="protein sequence ID" value="ALM26474.1"/>
    <property type="molecule type" value="Genomic_DNA"/>
</dbReference>
<dbReference type="RefSeq" id="WP_000727577.1">
    <property type="nucleotide sequence ID" value="NZ_LDYC01000012.1"/>
</dbReference>
<feature type="transmembrane region" description="Helical" evidence="13">
    <location>
        <begin position="277"/>
        <end position="298"/>
    </location>
</feature>
<accession>A0A0S1TQ56</accession>
<feature type="domain" description="ABC transporter" evidence="14">
    <location>
        <begin position="340"/>
        <end position="572"/>
    </location>
</feature>
<evidence type="ECO:0000256" key="12">
    <source>
        <dbReference type="ARBA" id="ARBA00072598"/>
    </source>
</evidence>
<feature type="transmembrane region" description="Helical" evidence="13">
    <location>
        <begin position="162"/>
        <end position="182"/>
    </location>
</feature>
<dbReference type="PROSITE" id="PS00211">
    <property type="entry name" value="ABC_TRANSPORTER_1"/>
    <property type="match status" value="1"/>
</dbReference>
<dbReference type="Gene3D" id="3.40.50.300">
    <property type="entry name" value="P-loop containing nucleotide triphosphate hydrolases"/>
    <property type="match status" value="1"/>
</dbReference>
<evidence type="ECO:0000256" key="10">
    <source>
        <dbReference type="ARBA" id="ARBA00059943"/>
    </source>
</evidence>
<dbReference type="PANTHER" id="PTHR24221:SF397">
    <property type="entry name" value="ABC TRANSPORTER, ATP-BINDING TRANSMEMBRANE PROTEIN"/>
    <property type="match status" value="1"/>
</dbReference>
<dbReference type="PROSITE" id="PS50893">
    <property type="entry name" value="ABC_TRANSPORTER_2"/>
    <property type="match status" value="1"/>
</dbReference>
<feature type="transmembrane region" description="Helical" evidence="13">
    <location>
        <begin position="58"/>
        <end position="79"/>
    </location>
</feature>
<dbReference type="GO" id="GO:0016887">
    <property type="term" value="F:ATP hydrolysis activity"/>
    <property type="evidence" value="ECO:0007669"/>
    <property type="project" value="InterPro"/>
</dbReference>
<feature type="transmembrane region" description="Helical" evidence="13">
    <location>
        <begin position="21"/>
        <end position="46"/>
    </location>
</feature>
<dbReference type="Pfam" id="PF00005">
    <property type="entry name" value="ABC_tran"/>
    <property type="match status" value="1"/>
</dbReference>
<evidence type="ECO:0000256" key="3">
    <source>
        <dbReference type="ARBA" id="ARBA00022692"/>
    </source>
</evidence>
<keyword evidence="7 13" id="KW-0472">Membrane</keyword>
<name>A0A0S1TQ56_STREQ</name>
<evidence type="ECO:0000259" key="15">
    <source>
        <dbReference type="PROSITE" id="PS50929"/>
    </source>
</evidence>
<dbReference type="GO" id="GO:0046677">
    <property type="term" value="P:response to antibiotic"/>
    <property type="evidence" value="ECO:0007669"/>
    <property type="project" value="UniProtKB-KW"/>
</dbReference>
<protein>
    <recommendedName>
        <fullName evidence="12">Multidrug resistance ABC transporter ATP-binding and permease protein</fullName>
        <ecNumber evidence="2">7.6.2.2</ecNumber>
    </recommendedName>
</protein>
<keyword evidence="5 16" id="KW-0067">ATP-binding</keyword>
<organism evidence="16">
    <name type="scientific">Streptococcus dysgalactiae subsp. equisimilis</name>
    <name type="common">Streptococcus equisimilis</name>
    <dbReference type="NCBI Taxonomy" id="119602"/>
    <lineage>
        <taxon>Bacteria</taxon>
        <taxon>Bacillati</taxon>
        <taxon>Bacillota</taxon>
        <taxon>Bacilli</taxon>
        <taxon>Lactobacillales</taxon>
        <taxon>Streptococcaceae</taxon>
        <taxon>Streptococcus</taxon>
    </lineage>
</organism>
<dbReference type="InterPro" id="IPR017871">
    <property type="entry name" value="ABC_transporter-like_CS"/>
</dbReference>
<gene>
    <name evidence="16" type="primary">irtA</name>
    <name evidence="16" type="ORF">TnWCHSDSE-1_00023</name>
</gene>
<dbReference type="InterPro" id="IPR003593">
    <property type="entry name" value="AAA+_ATPase"/>
</dbReference>
<dbReference type="FunFam" id="3.40.50.300:FF:000218">
    <property type="entry name" value="Multidrug ABC transporter ATP-binding protein"/>
    <property type="match status" value="1"/>
</dbReference>
<dbReference type="InterPro" id="IPR011527">
    <property type="entry name" value="ABC1_TM_dom"/>
</dbReference>
<keyword evidence="4" id="KW-0547">Nucleotide-binding</keyword>
<dbReference type="SMART" id="SM00382">
    <property type="entry name" value="AAA"/>
    <property type="match status" value="1"/>
</dbReference>
<reference evidence="16" key="1">
    <citation type="journal article" date="2016" name="Sci. Rep.">
        <title>Genome sequence and virulence factors of a group G Streptococcus dysgalactiae subsp. equisimilis strain with a new element carrying erm(B).</title>
        <authorList>
            <person name="Wang X."/>
            <person name="Zhang X."/>
            <person name="Zong Z."/>
        </authorList>
    </citation>
    <scope>NUCLEOTIDE SEQUENCE</scope>
    <source>
        <strain evidence="16">WCHSDSE-1</strain>
    </source>
</reference>
<dbReference type="EC" id="7.6.2.2" evidence="2"/>
<dbReference type="SUPFAM" id="SSF52540">
    <property type="entry name" value="P-loop containing nucleoside triphosphate hydrolases"/>
    <property type="match status" value="1"/>
</dbReference>
<dbReference type="PROSITE" id="PS50929">
    <property type="entry name" value="ABC_TM1F"/>
    <property type="match status" value="1"/>
</dbReference>
<evidence type="ECO:0000256" key="4">
    <source>
        <dbReference type="ARBA" id="ARBA00022741"/>
    </source>
</evidence>
<comment type="function">
    <text evidence="10">Efflux transporter for a variety of amphiphilic cationic compounds, including antibiotics.</text>
</comment>
<evidence type="ECO:0000313" key="16">
    <source>
        <dbReference type="EMBL" id="ALM26474.1"/>
    </source>
</evidence>
<dbReference type="Pfam" id="PF00664">
    <property type="entry name" value="ABC_membrane"/>
    <property type="match status" value="1"/>
</dbReference>
<dbReference type="InterPro" id="IPR003439">
    <property type="entry name" value="ABC_transporter-like_ATP-bd"/>
</dbReference>
<evidence type="ECO:0000256" key="2">
    <source>
        <dbReference type="ARBA" id="ARBA00012191"/>
    </source>
</evidence>
<evidence type="ECO:0000256" key="5">
    <source>
        <dbReference type="ARBA" id="ARBA00022840"/>
    </source>
</evidence>
<dbReference type="InterPro" id="IPR036640">
    <property type="entry name" value="ABC1_TM_sf"/>
</dbReference>
<evidence type="ECO:0000256" key="8">
    <source>
        <dbReference type="ARBA" id="ARBA00023251"/>
    </source>
</evidence>
<evidence type="ECO:0000256" key="1">
    <source>
        <dbReference type="ARBA" id="ARBA00004651"/>
    </source>
</evidence>
<comment type="subcellular location">
    <subcellularLocation>
        <location evidence="1">Cell membrane</location>
        <topology evidence="1">Multi-pass membrane protein</topology>
    </subcellularLocation>
</comment>
<keyword evidence="8" id="KW-0046">Antibiotic resistance</keyword>
<sequence>MKKKKSIKDIISYSEIKKGQLVGGILFVSLGMLLSICPILVIYKVIKSLFLYGKLEQSTIQFCIYGLAAVVLSYCLTYIGGILCHKFSYVLIANLKKKILFHIGNLPLGFFTGDNKSKIRQVLGSDMNQIEGYFSHQLPNLISTLALILAMIIVMLKINLILGLTTLLIIFVGLGIQIAIMAKIIKSGGLEKNFAILDQINSATTEYVKGMPEVKIFGTGAKSFKTFSKSVGEYRDFTSSMTSMIRPGFVSFRMFILSVATFIVPVGILLMSRNNNLDFATVFIFYLILAPAISVPALKLRDFAEGMNLLNEVVLRVYEIIDQKELAIENTEEGIKGHDLEFNNVSFSYGNEEVLKNISFCAKQGEVTALVGYSGAGKSTIGTLIPRFYDPSEGSIKIGGVNIKSIPINTLMDKIAFVFQDSDLITDTVFNNVAMAKTGSTKEDVIKACKKARCHDFIEKLPNGYNTVLGKGTYLSGGEKQRIAVARAILKDAPILVLDEATSFADSENEYLMQEALSELVKDKTVIMIAHRLNTIEYANQILVISDGKIAERGKHEDLILANGIYKRLFDIYKKTNIWQMDIEGSENE</sequence>
<dbReference type="GO" id="GO:0034040">
    <property type="term" value="F:ATPase-coupled lipid transmembrane transporter activity"/>
    <property type="evidence" value="ECO:0007669"/>
    <property type="project" value="TreeGrafter"/>
</dbReference>
<comment type="similarity">
    <text evidence="11">Belongs to the ABC transporter superfamily. Multidrug exporter LmrA (TC 3.A.1.117.1) family.</text>
</comment>
<dbReference type="AlphaFoldDB" id="A0A0S1TQ56"/>